<dbReference type="InterPro" id="IPR053145">
    <property type="entry name" value="AB_hydrolase_Est10"/>
</dbReference>
<dbReference type="Proteomes" id="UP000076128">
    <property type="component" value="Chromosome"/>
</dbReference>
<dbReference type="PANTHER" id="PTHR43265:SF1">
    <property type="entry name" value="ESTERASE ESTD"/>
    <property type="match status" value="1"/>
</dbReference>
<dbReference type="Pfam" id="PF12146">
    <property type="entry name" value="Hydrolase_4"/>
    <property type="match status" value="1"/>
</dbReference>
<feature type="domain" description="Serine aminopeptidase S33" evidence="2">
    <location>
        <begin position="65"/>
        <end position="277"/>
    </location>
</feature>
<dbReference type="STRING" id="1335048.AKL17_2984"/>
<dbReference type="KEGG" id="daa:AKL17_2984"/>
<protein>
    <submittedName>
        <fullName evidence="3">Alpha/beta hydrolase</fullName>
    </submittedName>
</protein>
<accession>A0A159Z6S3</accession>
<evidence type="ECO:0000256" key="1">
    <source>
        <dbReference type="SAM" id="SignalP"/>
    </source>
</evidence>
<feature type="signal peptide" evidence="1">
    <location>
        <begin position="1"/>
        <end position="17"/>
    </location>
</feature>
<sequence>MRILSTLPLLLPALALAEPVQIPGPQGPLEAESLAAEGAAHAVIIVPGSGPTDRDGNSSPMALRSDSYRLLAEGLAAEGIASLRVDKRGFYGSAAALADANDVTIANYAQDVRDWVNKASDLAPCVWIAGHSEGGLVALVAAQTPPDSLCGLILMATPGRPIGRLLVEQFAANPMNGPLMLELEGLVADLEAGEARDPALVSPMLQPLFSAGLQRYMIDLFSYDPISLAQGWEGPVLIVQGEADIQVGADHAGLLAAALPQAEVTMLPGATHMLKQDLPGQPFATYTDPALPLHEGLVPAIARFVATDRP</sequence>
<keyword evidence="3" id="KW-0378">Hydrolase</keyword>
<evidence type="ECO:0000313" key="4">
    <source>
        <dbReference type="Proteomes" id="UP000076128"/>
    </source>
</evidence>
<feature type="chain" id="PRO_5007811736" evidence="1">
    <location>
        <begin position="18"/>
        <end position="310"/>
    </location>
</feature>
<dbReference type="PATRIC" id="fig|1335048.3.peg.3101"/>
<proteinExistence type="predicted"/>
<dbReference type="PANTHER" id="PTHR43265">
    <property type="entry name" value="ESTERASE ESTD"/>
    <property type="match status" value="1"/>
</dbReference>
<dbReference type="OrthoDB" id="9809549at2"/>
<keyword evidence="1" id="KW-0732">Signal</keyword>
<reference evidence="3 4" key="1">
    <citation type="submission" date="2015-09" db="EMBL/GenBank/DDBJ databases">
        <title>Complete genome sequence of Defluviimonas alba cai42t isolated from an oilfield in Xinjiang.</title>
        <authorList>
            <person name="Geng S."/>
            <person name="Pan X."/>
            <person name="Wu X."/>
        </authorList>
    </citation>
    <scope>NUCLEOTIDE SEQUENCE [LARGE SCALE GENOMIC DNA]</scope>
    <source>
        <strain evidence="4">cai42</strain>
    </source>
</reference>
<dbReference type="Gene3D" id="3.40.50.1820">
    <property type="entry name" value="alpha/beta hydrolase"/>
    <property type="match status" value="1"/>
</dbReference>
<keyword evidence="4" id="KW-1185">Reference proteome</keyword>
<dbReference type="AlphaFoldDB" id="A0A159Z6S3"/>
<dbReference type="SUPFAM" id="SSF53474">
    <property type="entry name" value="alpha/beta-Hydrolases"/>
    <property type="match status" value="1"/>
</dbReference>
<dbReference type="EMBL" id="CP012661">
    <property type="protein sequence ID" value="AMY70218.1"/>
    <property type="molecule type" value="Genomic_DNA"/>
</dbReference>
<dbReference type="GO" id="GO:0052689">
    <property type="term" value="F:carboxylic ester hydrolase activity"/>
    <property type="evidence" value="ECO:0007669"/>
    <property type="project" value="TreeGrafter"/>
</dbReference>
<evidence type="ECO:0000313" key="3">
    <source>
        <dbReference type="EMBL" id="AMY70218.1"/>
    </source>
</evidence>
<evidence type="ECO:0000259" key="2">
    <source>
        <dbReference type="Pfam" id="PF12146"/>
    </source>
</evidence>
<dbReference type="RefSeq" id="WP_066814371.1">
    <property type="nucleotide sequence ID" value="NZ_CP012661.1"/>
</dbReference>
<organism evidence="3 4">
    <name type="scientific">Frigidibacter mobilis</name>
    <dbReference type="NCBI Taxonomy" id="1335048"/>
    <lineage>
        <taxon>Bacteria</taxon>
        <taxon>Pseudomonadati</taxon>
        <taxon>Pseudomonadota</taxon>
        <taxon>Alphaproteobacteria</taxon>
        <taxon>Rhodobacterales</taxon>
        <taxon>Paracoccaceae</taxon>
        <taxon>Frigidibacter</taxon>
    </lineage>
</organism>
<dbReference type="InterPro" id="IPR022742">
    <property type="entry name" value="Hydrolase_4"/>
</dbReference>
<name>A0A159Z6S3_9RHOB</name>
<gene>
    <name evidence="3" type="ORF">AKL17_2984</name>
</gene>
<dbReference type="InterPro" id="IPR029058">
    <property type="entry name" value="AB_hydrolase_fold"/>
</dbReference>